<dbReference type="GeneID" id="10029571"/>
<gene>
    <name evidence="1" type="ORF">MGYG_04456</name>
</gene>
<dbReference type="AlphaFoldDB" id="E4UT53"/>
<dbReference type="EMBL" id="DS989824">
    <property type="protein sequence ID" value="EFR01449.1"/>
    <property type="molecule type" value="Genomic_DNA"/>
</dbReference>
<dbReference type="HOGENOM" id="CLU_2557841_0_0_1"/>
<accession>E4UT53</accession>
<sequence length="82" mass="9770">MDRNTPHERNKIDLLTPEQQPMEEVPVRLSFRLHNVWFWNASSVWLRGCSCHPLLSQRVDPILSAKLHKLFCSVHQPGWRIW</sequence>
<keyword evidence="2" id="KW-1185">Reference proteome</keyword>
<organism evidence="2">
    <name type="scientific">Arthroderma gypseum (strain ATCC MYA-4604 / CBS 118893)</name>
    <name type="common">Microsporum gypseum</name>
    <dbReference type="NCBI Taxonomy" id="535722"/>
    <lineage>
        <taxon>Eukaryota</taxon>
        <taxon>Fungi</taxon>
        <taxon>Dikarya</taxon>
        <taxon>Ascomycota</taxon>
        <taxon>Pezizomycotina</taxon>
        <taxon>Eurotiomycetes</taxon>
        <taxon>Eurotiomycetidae</taxon>
        <taxon>Onygenales</taxon>
        <taxon>Arthrodermataceae</taxon>
        <taxon>Nannizzia</taxon>
    </lineage>
</organism>
<dbReference type="Proteomes" id="UP000002669">
    <property type="component" value="Unassembled WGS sequence"/>
</dbReference>
<name>E4UT53_ARTGP</name>
<dbReference type="VEuPathDB" id="FungiDB:MGYG_04456"/>
<dbReference type="InParanoid" id="E4UT53"/>
<dbReference type="RefSeq" id="XP_003174279.1">
    <property type="nucleotide sequence ID" value="XM_003174231.1"/>
</dbReference>
<proteinExistence type="predicted"/>
<evidence type="ECO:0000313" key="2">
    <source>
        <dbReference type="Proteomes" id="UP000002669"/>
    </source>
</evidence>
<evidence type="ECO:0000313" key="1">
    <source>
        <dbReference type="EMBL" id="EFR01449.1"/>
    </source>
</evidence>
<protein>
    <submittedName>
        <fullName evidence="1">Uncharacterized protein</fullName>
    </submittedName>
</protein>
<reference evidence="2" key="1">
    <citation type="journal article" date="2012" name="MBio">
        <title>Comparative genome analysis of Trichophyton rubrum and related dermatophytes reveals candidate genes involved in infection.</title>
        <authorList>
            <person name="Martinez D.A."/>
            <person name="Oliver B.G."/>
            <person name="Graeser Y."/>
            <person name="Goldberg J.M."/>
            <person name="Li W."/>
            <person name="Martinez-Rossi N.M."/>
            <person name="Monod M."/>
            <person name="Shelest E."/>
            <person name="Barton R.C."/>
            <person name="Birch E."/>
            <person name="Brakhage A.A."/>
            <person name="Chen Z."/>
            <person name="Gurr S.J."/>
            <person name="Heiman D."/>
            <person name="Heitman J."/>
            <person name="Kosti I."/>
            <person name="Rossi A."/>
            <person name="Saif S."/>
            <person name="Samalova M."/>
            <person name="Saunders C.W."/>
            <person name="Shea T."/>
            <person name="Summerbell R.C."/>
            <person name="Xu J."/>
            <person name="Young S."/>
            <person name="Zeng Q."/>
            <person name="Birren B.W."/>
            <person name="Cuomo C.A."/>
            <person name="White T.C."/>
        </authorList>
    </citation>
    <scope>NUCLEOTIDE SEQUENCE [LARGE SCALE GENOMIC DNA]</scope>
    <source>
        <strain evidence="2">ATCC MYA-4604 / CBS 118893</strain>
    </source>
</reference>